<comment type="function">
    <text evidence="8 9">Component of the 90S pre-ribosome involved in the maturation of rRNAs. Required for early cleavages of the pre-RNAs in the 40S ribosomal subunit maturation pathway.</text>
</comment>
<evidence type="ECO:0000256" key="5">
    <source>
        <dbReference type="ARBA" id="ARBA00023054"/>
    </source>
</evidence>
<dbReference type="AlphaFoldDB" id="A0AAV0BPK5"/>
<feature type="compositionally biased region" description="Acidic residues" evidence="10">
    <location>
        <begin position="34"/>
        <end position="60"/>
    </location>
</feature>
<dbReference type="InterPro" id="IPR009292">
    <property type="entry name" value="RRP36"/>
</dbReference>
<feature type="compositionally biased region" description="Basic and acidic residues" evidence="10">
    <location>
        <begin position="11"/>
        <end position="33"/>
    </location>
</feature>
<comment type="subunit">
    <text evidence="9">Associates with 90S and pre-40S pre-ribosomal particles.</text>
</comment>
<evidence type="ECO:0000256" key="1">
    <source>
        <dbReference type="ARBA" id="ARBA00004604"/>
    </source>
</evidence>
<feature type="compositionally biased region" description="Basic and acidic residues" evidence="10">
    <location>
        <begin position="210"/>
        <end position="219"/>
    </location>
</feature>
<sequence length="365" mass="42562">MSKVTCSSMIEEIRSKDEKPRNRSFETASVKEKEEEEEEEEEEETFDDGSLEGESEDEWAEERRSMRYIAESELELEGSSNASSDSDDSVEFSQVSHKGRKIGLRSLESIGSILKHRSSSNYQNKDFKRTPGTGLEESGDNPESDLDSHHSEGFSSSSSVPEDEQSAKKASSSSIQKKSKNVPSRSNKHAPIERSSKRPVTRRRTVVEAPKVERRDPRFDSLSGGINEELVERSYSFLRSQRKDEIEKLRELVKRKRNRSGKSQELEELRERLRRMENLEVQQEKIQREKEALKRWNSEERQRQKQGKAPYYLKKKKQKEVILADRIESLSKDKRRLKKSMDRKLKKISAKDKKSIPRKRIQREH</sequence>
<keyword evidence="7 9" id="KW-0687">Ribonucleoprotein</keyword>
<keyword evidence="6 9" id="KW-0539">Nucleus</keyword>
<evidence type="ECO:0000256" key="3">
    <source>
        <dbReference type="ARBA" id="ARBA00022517"/>
    </source>
</evidence>
<evidence type="ECO:0000256" key="2">
    <source>
        <dbReference type="ARBA" id="ARBA00009418"/>
    </source>
</evidence>
<evidence type="ECO:0000256" key="6">
    <source>
        <dbReference type="ARBA" id="ARBA00023242"/>
    </source>
</evidence>
<dbReference type="PANTHER" id="PTHR21738">
    <property type="entry name" value="RIBOSOMAL RNA PROCESSING PROTEIN 36 HOMOLOG"/>
    <property type="match status" value="1"/>
</dbReference>
<comment type="subcellular location">
    <subcellularLocation>
        <location evidence="1 9">Nucleus</location>
        <location evidence="1 9">Nucleolus</location>
    </subcellularLocation>
</comment>
<dbReference type="PANTHER" id="PTHR21738:SF0">
    <property type="entry name" value="RIBOSOMAL RNA PROCESSING PROTEIN 36 HOMOLOG"/>
    <property type="match status" value="1"/>
</dbReference>
<evidence type="ECO:0000256" key="7">
    <source>
        <dbReference type="ARBA" id="ARBA00023274"/>
    </source>
</evidence>
<organism evidence="11 12">
    <name type="scientific">Phakopsora pachyrhizi</name>
    <name type="common">Asian soybean rust disease fungus</name>
    <dbReference type="NCBI Taxonomy" id="170000"/>
    <lineage>
        <taxon>Eukaryota</taxon>
        <taxon>Fungi</taxon>
        <taxon>Dikarya</taxon>
        <taxon>Basidiomycota</taxon>
        <taxon>Pucciniomycotina</taxon>
        <taxon>Pucciniomycetes</taxon>
        <taxon>Pucciniales</taxon>
        <taxon>Phakopsoraceae</taxon>
        <taxon>Phakopsora</taxon>
    </lineage>
</organism>
<dbReference type="Pfam" id="PF06102">
    <property type="entry name" value="RRP36"/>
    <property type="match status" value="1"/>
</dbReference>
<keyword evidence="12" id="KW-1185">Reference proteome</keyword>
<keyword evidence="4 9" id="KW-0698">rRNA processing</keyword>
<dbReference type="Proteomes" id="UP001153365">
    <property type="component" value="Unassembled WGS sequence"/>
</dbReference>
<comment type="similarity">
    <text evidence="2 9">Belongs to the RRP36 family.</text>
</comment>
<protein>
    <recommendedName>
        <fullName evidence="9">rRNA biogenesis protein RRP36</fullName>
    </recommendedName>
</protein>
<feature type="compositionally biased region" description="Basic and acidic residues" evidence="10">
    <location>
        <begin position="339"/>
        <end position="355"/>
    </location>
</feature>
<reference evidence="11" key="1">
    <citation type="submission" date="2022-06" db="EMBL/GenBank/DDBJ databases">
        <authorList>
            <consortium name="SYNGENTA / RWTH Aachen University"/>
        </authorList>
    </citation>
    <scope>NUCLEOTIDE SEQUENCE</scope>
</reference>
<keyword evidence="3 9" id="KW-0690">Ribosome biogenesis</keyword>
<feature type="region of interest" description="Disordered" evidence="10">
    <location>
        <begin position="291"/>
        <end position="315"/>
    </location>
</feature>
<dbReference type="GO" id="GO:0005730">
    <property type="term" value="C:nucleolus"/>
    <property type="evidence" value="ECO:0007669"/>
    <property type="project" value="UniProtKB-SubCell"/>
</dbReference>
<evidence type="ECO:0000256" key="9">
    <source>
        <dbReference type="RuleBase" id="RU368027"/>
    </source>
</evidence>
<dbReference type="EMBL" id="CALTRL010006063">
    <property type="protein sequence ID" value="CAH7689303.1"/>
    <property type="molecule type" value="Genomic_DNA"/>
</dbReference>
<name>A0AAV0BPK5_PHAPC</name>
<proteinExistence type="inferred from homology"/>
<feature type="compositionally biased region" description="Basic and acidic residues" evidence="10">
    <location>
        <begin position="291"/>
        <end position="303"/>
    </location>
</feature>
<feature type="region of interest" description="Disordered" evidence="10">
    <location>
        <begin position="1"/>
        <end position="224"/>
    </location>
</feature>
<evidence type="ECO:0000313" key="12">
    <source>
        <dbReference type="Proteomes" id="UP001153365"/>
    </source>
</evidence>
<dbReference type="GO" id="GO:0030686">
    <property type="term" value="C:90S preribosome"/>
    <property type="evidence" value="ECO:0007669"/>
    <property type="project" value="TreeGrafter"/>
</dbReference>
<evidence type="ECO:0000256" key="8">
    <source>
        <dbReference type="ARBA" id="ARBA00025053"/>
    </source>
</evidence>
<accession>A0AAV0BPK5</accession>
<evidence type="ECO:0000256" key="4">
    <source>
        <dbReference type="ARBA" id="ARBA00022552"/>
    </source>
</evidence>
<gene>
    <name evidence="11" type="ORF">PPACK8108_LOCUS24354</name>
</gene>
<feature type="region of interest" description="Disordered" evidence="10">
    <location>
        <begin position="332"/>
        <end position="365"/>
    </location>
</feature>
<feature type="compositionally biased region" description="Basic residues" evidence="10">
    <location>
        <begin position="356"/>
        <end position="365"/>
    </location>
</feature>
<evidence type="ECO:0000313" key="11">
    <source>
        <dbReference type="EMBL" id="CAH7689303.1"/>
    </source>
</evidence>
<comment type="caution">
    <text evidence="11">The sequence shown here is derived from an EMBL/GenBank/DDBJ whole genome shotgun (WGS) entry which is preliminary data.</text>
</comment>
<evidence type="ECO:0000256" key="10">
    <source>
        <dbReference type="SAM" id="MobiDB-lite"/>
    </source>
</evidence>
<dbReference type="GO" id="GO:0000462">
    <property type="term" value="P:maturation of SSU-rRNA from tricistronic rRNA transcript (SSU-rRNA, 5.8S rRNA, LSU-rRNA)"/>
    <property type="evidence" value="ECO:0007669"/>
    <property type="project" value="TreeGrafter"/>
</dbReference>
<keyword evidence="5" id="KW-0175">Coiled coil</keyword>